<accession>A0A852ZXZ3</accession>
<dbReference type="AlphaFoldDB" id="A0A852ZXZ3"/>
<evidence type="ECO:0000313" key="2">
    <source>
        <dbReference type="EMBL" id="NYI05594.1"/>
    </source>
</evidence>
<organism evidence="2 3">
    <name type="scientific">Allostreptomyces psammosilenae</name>
    <dbReference type="NCBI Taxonomy" id="1892865"/>
    <lineage>
        <taxon>Bacteria</taxon>
        <taxon>Bacillati</taxon>
        <taxon>Actinomycetota</taxon>
        <taxon>Actinomycetes</taxon>
        <taxon>Kitasatosporales</taxon>
        <taxon>Streptomycetaceae</taxon>
        <taxon>Allostreptomyces</taxon>
    </lineage>
</organism>
<name>A0A852ZXZ3_9ACTN</name>
<dbReference type="Proteomes" id="UP000567795">
    <property type="component" value="Unassembled WGS sequence"/>
</dbReference>
<protein>
    <submittedName>
        <fullName evidence="2">Uncharacterized protein</fullName>
    </submittedName>
</protein>
<feature type="region of interest" description="Disordered" evidence="1">
    <location>
        <begin position="87"/>
        <end position="129"/>
    </location>
</feature>
<reference evidence="2 3" key="1">
    <citation type="submission" date="2020-07" db="EMBL/GenBank/DDBJ databases">
        <title>Sequencing the genomes of 1000 actinobacteria strains.</title>
        <authorList>
            <person name="Klenk H.-P."/>
        </authorList>
    </citation>
    <scope>NUCLEOTIDE SEQUENCE [LARGE SCALE GENOMIC DNA]</scope>
    <source>
        <strain evidence="2 3">DSM 42178</strain>
    </source>
</reference>
<comment type="caution">
    <text evidence="2">The sequence shown here is derived from an EMBL/GenBank/DDBJ whole genome shotgun (WGS) entry which is preliminary data.</text>
</comment>
<dbReference type="EMBL" id="JACBZD010000001">
    <property type="protein sequence ID" value="NYI05594.1"/>
    <property type="molecule type" value="Genomic_DNA"/>
</dbReference>
<sequence>MTWRSAEQSEKVLSQLEAIRRTLEDPATGLSALYVTVDQGRQKILETVAQGTLGLREENRELRRRQERMLADLADTRAGLEALSRHVAETSRTAPQPQAPEPPPPVSAAEPEAQAAPTETIAPTDGRQAQVESLEEVRIAHGRTALRPQTPHHETVTPPREDQRAHLDHLLSAAALASAKLICHRETWEFIAEQTSGRAHFRLPDQVQEAEDGRIETSLSGRSLLALLTAMWQVIREHETDTDPGKDRDLATWALAAAVYRRTTLALDRVTDLPEKENGPAVIVLDDRSTLTTP</sequence>
<keyword evidence="3" id="KW-1185">Reference proteome</keyword>
<feature type="compositionally biased region" description="Pro residues" evidence="1">
    <location>
        <begin position="97"/>
        <end position="106"/>
    </location>
</feature>
<gene>
    <name evidence="2" type="ORF">FHU37_002537</name>
</gene>
<evidence type="ECO:0000256" key="1">
    <source>
        <dbReference type="SAM" id="MobiDB-lite"/>
    </source>
</evidence>
<feature type="compositionally biased region" description="Low complexity" evidence="1">
    <location>
        <begin position="107"/>
        <end position="124"/>
    </location>
</feature>
<dbReference type="RefSeq" id="WP_179814309.1">
    <property type="nucleotide sequence ID" value="NZ_JACBZD010000001.1"/>
</dbReference>
<proteinExistence type="predicted"/>
<evidence type="ECO:0000313" key="3">
    <source>
        <dbReference type="Proteomes" id="UP000567795"/>
    </source>
</evidence>